<keyword evidence="4" id="KW-1185">Reference proteome</keyword>
<dbReference type="Proteomes" id="UP000295345">
    <property type="component" value="Unassembled WGS sequence"/>
</dbReference>
<dbReference type="RefSeq" id="WP_132819280.1">
    <property type="nucleotide sequence ID" value="NZ_SMKI01000197.1"/>
</dbReference>
<protein>
    <submittedName>
        <fullName evidence="3">Alpha/beta fold hydrolase</fullName>
    </submittedName>
</protein>
<gene>
    <name evidence="3" type="ORF">E1283_18995</name>
</gene>
<name>A0A4R4TBU4_9ACTN</name>
<comment type="caution">
    <text evidence="3">The sequence shown here is derived from an EMBL/GenBank/DDBJ whole genome shotgun (WGS) entry which is preliminary data.</text>
</comment>
<evidence type="ECO:0000259" key="2">
    <source>
        <dbReference type="Pfam" id="PF12697"/>
    </source>
</evidence>
<dbReference type="GO" id="GO:0016020">
    <property type="term" value="C:membrane"/>
    <property type="evidence" value="ECO:0007669"/>
    <property type="project" value="TreeGrafter"/>
</dbReference>
<dbReference type="SUPFAM" id="SSF53474">
    <property type="entry name" value="alpha/beta-Hydrolases"/>
    <property type="match status" value="1"/>
</dbReference>
<evidence type="ECO:0000313" key="4">
    <source>
        <dbReference type="Proteomes" id="UP000295345"/>
    </source>
</evidence>
<proteinExistence type="predicted"/>
<evidence type="ECO:0000313" key="3">
    <source>
        <dbReference type="EMBL" id="TDC73526.1"/>
    </source>
</evidence>
<feature type="region of interest" description="Disordered" evidence="1">
    <location>
        <begin position="29"/>
        <end position="61"/>
    </location>
</feature>
<dbReference type="PANTHER" id="PTHR43798">
    <property type="entry name" value="MONOACYLGLYCEROL LIPASE"/>
    <property type="match status" value="1"/>
</dbReference>
<organism evidence="3 4">
    <name type="scientific">Streptomyces hainanensis</name>
    <dbReference type="NCBI Taxonomy" id="402648"/>
    <lineage>
        <taxon>Bacteria</taxon>
        <taxon>Bacillati</taxon>
        <taxon>Actinomycetota</taxon>
        <taxon>Actinomycetes</taxon>
        <taxon>Kitasatosporales</taxon>
        <taxon>Streptomycetaceae</taxon>
        <taxon>Streptomyces</taxon>
    </lineage>
</organism>
<dbReference type="OrthoDB" id="5513277at2"/>
<accession>A0A4R4TBU4</accession>
<dbReference type="Gene3D" id="3.40.50.1820">
    <property type="entry name" value="alpha/beta hydrolase"/>
    <property type="match status" value="1"/>
</dbReference>
<dbReference type="InterPro" id="IPR029058">
    <property type="entry name" value="AB_hydrolase_fold"/>
</dbReference>
<dbReference type="Pfam" id="PF12697">
    <property type="entry name" value="Abhydrolase_6"/>
    <property type="match status" value="1"/>
</dbReference>
<dbReference type="AlphaFoldDB" id="A0A4R4TBU4"/>
<dbReference type="EMBL" id="SMKI01000197">
    <property type="protein sequence ID" value="TDC73526.1"/>
    <property type="molecule type" value="Genomic_DNA"/>
</dbReference>
<evidence type="ECO:0000256" key="1">
    <source>
        <dbReference type="SAM" id="MobiDB-lite"/>
    </source>
</evidence>
<keyword evidence="3" id="KW-0378">Hydrolase</keyword>
<dbReference type="InterPro" id="IPR000073">
    <property type="entry name" value="AB_hydrolase_1"/>
</dbReference>
<dbReference type="GO" id="GO:0016787">
    <property type="term" value="F:hydrolase activity"/>
    <property type="evidence" value="ECO:0007669"/>
    <property type="project" value="UniProtKB-KW"/>
</dbReference>
<feature type="domain" description="AB hydrolase-1" evidence="2">
    <location>
        <begin position="63"/>
        <end position="286"/>
    </location>
</feature>
<dbReference type="InterPro" id="IPR050266">
    <property type="entry name" value="AB_hydrolase_sf"/>
</dbReference>
<reference evidence="3 4" key="1">
    <citation type="submission" date="2019-03" db="EMBL/GenBank/DDBJ databases">
        <title>Draft genome sequences of novel Actinobacteria.</title>
        <authorList>
            <person name="Sahin N."/>
            <person name="Ay H."/>
            <person name="Saygin H."/>
        </authorList>
    </citation>
    <scope>NUCLEOTIDE SEQUENCE [LARGE SCALE GENOMIC DNA]</scope>
    <source>
        <strain evidence="3 4">DSM 41900</strain>
    </source>
</reference>
<sequence>MAVSEFRNDKIRDRFSAAYQQALETLWPPGSRETLDVPTSFGTTRAYRTGPSDATGPQDGGPIVLLSGGGGNSLMWHGYIDALSRQRPVIAVDTVGEPGASVQTAPIADGRDGAAWLGELLAALDVTGGHAVGCSCGGWLSLHHQVHHPGRIAGLTLVEPGGLATPGPRFFAWVMASGLAGIAPLPLRPRLARLIGNSAILERELMRMIRAGVGFRRALPLAHVLTDEEMRRVRVPSLFLLGERSALHDSRRAADRIGALMPAATVEIVPGAGHALPTDRQALVVERILEAAGR</sequence>
<dbReference type="PANTHER" id="PTHR43798:SF33">
    <property type="entry name" value="HYDROLASE, PUTATIVE (AFU_ORTHOLOGUE AFUA_2G14860)-RELATED"/>
    <property type="match status" value="1"/>
</dbReference>